<dbReference type="PANTHER" id="PTHR33144">
    <property type="entry name" value="OS10G0409366 PROTEIN-RELATED"/>
    <property type="match status" value="1"/>
</dbReference>
<dbReference type="PANTHER" id="PTHR33144:SF25">
    <property type="entry name" value="DUF4216 DOMAIN-CONTAINING PROTEIN"/>
    <property type="match status" value="1"/>
</dbReference>
<keyword evidence="3" id="KW-1185">Reference proteome</keyword>
<feature type="compositionally biased region" description="Basic and acidic residues" evidence="1">
    <location>
        <begin position="201"/>
        <end position="218"/>
    </location>
</feature>
<feature type="compositionally biased region" description="Polar residues" evidence="1">
    <location>
        <begin position="219"/>
        <end position="228"/>
    </location>
</feature>
<dbReference type="EMBL" id="JADFTS010000006">
    <property type="protein sequence ID" value="KAF9602097.1"/>
    <property type="molecule type" value="Genomic_DNA"/>
</dbReference>
<evidence type="ECO:0000313" key="3">
    <source>
        <dbReference type="Proteomes" id="UP000631114"/>
    </source>
</evidence>
<dbReference type="Proteomes" id="UP000631114">
    <property type="component" value="Unassembled WGS sequence"/>
</dbReference>
<feature type="region of interest" description="Disordered" evidence="1">
    <location>
        <begin position="1"/>
        <end position="21"/>
    </location>
</feature>
<reference evidence="2 3" key="1">
    <citation type="submission" date="2020-10" db="EMBL/GenBank/DDBJ databases">
        <title>The Coptis chinensis genome and diversification of protoberbering-type alkaloids.</title>
        <authorList>
            <person name="Wang B."/>
            <person name="Shu S."/>
            <person name="Song C."/>
            <person name="Liu Y."/>
        </authorList>
    </citation>
    <scope>NUCLEOTIDE SEQUENCE [LARGE SCALE GENOMIC DNA]</scope>
    <source>
        <strain evidence="2">HL-2020</strain>
        <tissue evidence="2">Leaf</tissue>
    </source>
</reference>
<proteinExistence type="predicted"/>
<feature type="region of interest" description="Disordered" evidence="1">
    <location>
        <begin position="175"/>
        <end position="228"/>
    </location>
</feature>
<organism evidence="2 3">
    <name type="scientific">Coptis chinensis</name>
    <dbReference type="NCBI Taxonomy" id="261450"/>
    <lineage>
        <taxon>Eukaryota</taxon>
        <taxon>Viridiplantae</taxon>
        <taxon>Streptophyta</taxon>
        <taxon>Embryophyta</taxon>
        <taxon>Tracheophyta</taxon>
        <taxon>Spermatophyta</taxon>
        <taxon>Magnoliopsida</taxon>
        <taxon>Ranunculales</taxon>
        <taxon>Ranunculaceae</taxon>
        <taxon>Coptidoideae</taxon>
        <taxon>Coptis</taxon>
    </lineage>
</organism>
<sequence length="228" mass="26185">MAPSGRSLRAISGQSEQKPRIEIPPGMLRSVGRWSSQFATETKFDIDLHISHVERAVTRFLGQRFREFRCRLHKFYKKAGSDRRRCEKPYDGVSLEDWEKITTWFETDKFKVKKLSVQNKGNCAKKVVHHRGGSKSFSNYREEKNKMLEIKSQPLEEGSEPRTEDEIAEMVLGKKPGYNRGLGHGVEPISSSSAYRNSKWRSLEGESEAAERHAHESRTTSLRSSQLV</sequence>
<protein>
    <recommendedName>
        <fullName evidence="4">Transposase</fullName>
    </recommendedName>
</protein>
<comment type="caution">
    <text evidence="2">The sequence shown here is derived from an EMBL/GenBank/DDBJ whole genome shotgun (WGS) entry which is preliminary data.</text>
</comment>
<accession>A0A835HPR2</accession>
<dbReference type="AlphaFoldDB" id="A0A835HPR2"/>
<evidence type="ECO:0008006" key="4">
    <source>
        <dbReference type="Google" id="ProtNLM"/>
    </source>
</evidence>
<evidence type="ECO:0000256" key="1">
    <source>
        <dbReference type="SAM" id="MobiDB-lite"/>
    </source>
</evidence>
<evidence type="ECO:0000313" key="2">
    <source>
        <dbReference type="EMBL" id="KAF9602097.1"/>
    </source>
</evidence>
<name>A0A835HPR2_9MAGN</name>
<gene>
    <name evidence="2" type="ORF">IFM89_024864</name>
</gene>
<dbReference type="OrthoDB" id="1921870at2759"/>